<dbReference type="EMBL" id="CP088156">
    <property type="protein sequence ID" value="UFZ03917.1"/>
    <property type="molecule type" value="Genomic_DNA"/>
</dbReference>
<protein>
    <submittedName>
        <fullName evidence="2">Class I SAM-dependent methyltransferase</fullName>
    </submittedName>
</protein>
<dbReference type="Pfam" id="PF13649">
    <property type="entry name" value="Methyltransf_25"/>
    <property type="match status" value="1"/>
</dbReference>
<dbReference type="GO" id="GO:0032259">
    <property type="term" value="P:methylation"/>
    <property type="evidence" value="ECO:0007669"/>
    <property type="project" value="UniProtKB-KW"/>
</dbReference>
<keyword evidence="3" id="KW-1185">Reference proteome</keyword>
<dbReference type="GO" id="GO:0008168">
    <property type="term" value="F:methyltransferase activity"/>
    <property type="evidence" value="ECO:0007669"/>
    <property type="project" value="UniProtKB-KW"/>
</dbReference>
<name>A0ABY3RA33_9BRAD</name>
<organism evidence="2 3">
    <name type="scientific">Bradyrhizobium ontarionense</name>
    <dbReference type="NCBI Taxonomy" id="2898149"/>
    <lineage>
        <taxon>Bacteria</taxon>
        <taxon>Pseudomonadati</taxon>
        <taxon>Pseudomonadota</taxon>
        <taxon>Alphaproteobacteria</taxon>
        <taxon>Hyphomicrobiales</taxon>
        <taxon>Nitrobacteraceae</taxon>
        <taxon>Bradyrhizobium</taxon>
    </lineage>
</organism>
<evidence type="ECO:0000259" key="1">
    <source>
        <dbReference type="Pfam" id="PF13649"/>
    </source>
</evidence>
<keyword evidence="2" id="KW-0489">Methyltransferase</keyword>
<evidence type="ECO:0000313" key="3">
    <source>
        <dbReference type="Proteomes" id="UP001431010"/>
    </source>
</evidence>
<dbReference type="InterPro" id="IPR041698">
    <property type="entry name" value="Methyltransf_25"/>
</dbReference>
<proteinExistence type="predicted"/>
<accession>A0ABY3RA33</accession>
<gene>
    <name evidence="2" type="ORF">LQG66_32770</name>
</gene>
<evidence type="ECO:0000313" key="2">
    <source>
        <dbReference type="EMBL" id="UFZ03917.1"/>
    </source>
</evidence>
<dbReference type="InterPro" id="IPR029063">
    <property type="entry name" value="SAM-dependent_MTases_sf"/>
</dbReference>
<dbReference type="RefSeq" id="WP_231319930.1">
    <property type="nucleotide sequence ID" value="NZ_CP088156.1"/>
</dbReference>
<dbReference type="CDD" id="cd02440">
    <property type="entry name" value="AdoMet_MTases"/>
    <property type="match status" value="1"/>
</dbReference>
<dbReference type="Proteomes" id="UP001431010">
    <property type="component" value="Chromosome"/>
</dbReference>
<dbReference type="Gene3D" id="3.40.50.150">
    <property type="entry name" value="Vaccinia Virus protein VP39"/>
    <property type="match status" value="1"/>
</dbReference>
<feature type="domain" description="Methyltransferase" evidence="1">
    <location>
        <begin position="45"/>
        <end position="140"/>
    </location>
</feature>
<reference evidence="2" key="1">
    <citation type="journal article" date="2024" name="Antonie Van Leeuwenhoek">
        <title>Bradyrhizobium ontarionense sp. nov., a novel bacterial symbiont isolated from Aeschynomene indica (Indian jointvetch), harbours photosynthesis, nitrogen fixation and nitrous oxide (N2O) reductase genes.</title>
        <authorList>
            <person name="Bromfield E.S.P."/>
            <person name="Cloutier S."/>
        </authorList>
    </citation>
    <scope>NUCLEOTIDE SEQUENCE</scope>
    <source>
        <strain evidence="2">A19</strain>
    </source>
</reference>
<dbReference type="PANTHER" id="PTHR12843:SF5">
    <property type="entry name" value="EEF1A LYSINE METHYLTRANSFERASE 2"/>
    <property type="match status" value="1"/>
</dbReference>
<sequence>MTDRSTHWQTVYTTKAETEVSWYQDDPATSLRLIREAGATPTSRIIDIGGGASRLVDALLAAGYSALAVLDISDAALATARGRLGAAAAGVTWIASDVTAWTPDARYDVWHDRAAFHFLTAPEDRAAYVERLRAAVVPGGAVIIGTFAADGPEKCSGLPVVRYDPQSLATTLGAAFTLEDSCTEAHRTPWGSVQQFQFCRFRAG</sequence>
<dbReference type="PANTHER" id="PTHR12843">
    <property type="entry name" value="PROTEIN-LYSINE N-METHYLTRANSFERASE METTL10"/>
    <property type="match status" value="1"/>
</dbReference>
<dbReference type="SUPFAM" id="SSF53335">
    <property type="entry name" value="S-adenosyl-L-methionine-dependent methyltransferases"/>
    <property type="match status" value="1"/>
</dbReference>
<keyword evidence="2" id="KW-0808">Transferase</keyword>